<name>A0A9N7BQG3_RICCR</name>
<dbReference type="CDD" id="cd21631">
    <property type="entry name" value="RHH_CopG_NikR-like"/>
    <property type="match status" value="1"/>
</dbReference>
<sequence length="76" mass="8818">MTGKRIELPKKPVPKNTTQFIDAWVSGNIKHEQQDQKHKRTTIFLPEELHKKLKIEAARREVTMTEIIIEAVAKSI</sequence>
<proteinExistence type="predicted"/>
<dbReference type="Gene3D" id="1.10.1220.10">
    <property type="entry name" value="Met repressor-like"/>
    <property type="match status" value="1"/>
</dbReference>
<dbReference type="Proteomes" id="UP000077462">
    <property type="component" value="Plasmid pRra1"/>
</dbReference>
<keyword evidence="1" id="KW-0614">Plasmid</keyword>
<dbReference type="RefSeq" id="WP_064464857.1">
    <property type="nucleotide sequence ID" value="NZ_CP010970.1"/>
</dbReference>
<dbReference type="EMBL" id="CP010970">
    <property type="protein sequence ID" value="AJQ52454.1"/>
    <property type="molecule type" value="Genomic_DNA"/>
</dbReference>
<evidence type="ECO:0000313" key="2">
    <source>
        <dbReference type="Proteomes" id="UP000077462"/>
    </source>
</evidence>
<dbReference type="InterPro" id="IPR010985">
    <property type="entry name" value="Ribbon_hlx_hlx"/>
</dbReference>
<dbReference type="AlphaFoldDB" id="A0A9N7BQG3"/>
<protein>
    <submittedName>
        <fullName evidence="1">Uncharacterized protein</fullName>
    </submittedName>
</protein>
<dbReference type="SUPFAM" id="SSF47598">
    <property type="entry name" value="Ribbon-helix-helix"/>
    <property type="match status" value="1"/>
</dbReference>
<dbReference type="InterPro" id="IPR013321">
    <property type="entry name" value="Arc_rbn_hlx_hlx"/>
</dbReference>
<reference evidence="1 2" key="1">
    <citation type="journal article" date="2016" name="Genome Announc.">
        <title>Genome Sequence of the Tick-Borne Pathogen Rickettsia raoultii.</title>
        <authorList>
            <person name="El Karkouri K."/>
            <person name="Mediannikov O."/>
            <person name="Robert C."/>
            <person name="Raoult D."/>
            <person name="Fournier P.E."/>
        </authorList>
    </citation>
    <scope>NUCLEOTIDE SEQUENCE [LARGE SCALE GENOMIC DNA]</scope>
    <source>
        <strain evidence="1 2">Khabarovsk</strain>
    </source>
</reference>
<geneLocation type="plasmid" evidence="2">
    <name>prra1</name>
</geneLocation>
<dbReference type="GO" id="GO:0006355">
    <property type="term" value="P:regulation of DNA-templated transcription"/>
    <property type="evidence" value="ECO:0007669"/>
    <property type="project" value="InterPro"/>
</dbReference>
<evidence type="ECO:0000313" key="1">
    <source>
        <dbReference type="EMBL" id="AJQ52454.1"/>
    </source>
</evidence>
<gene>
    <name evidence="1" type="ORF">UQ52_07380</name>
</gene>
<accession>A0A9N7BQG3</accession>
<organism evidence="1 2">
    <name type="scientific">Rickettsia conorii subsp. raoultii</name>
    <dbReference type="NCBI Taxonomy" id="369822"/>
    <lineage>
        <taxon>Bacteria</taxon>
        <taxon>Pseudomonadati</taxon>
        <taxon>Pseudomonadota</taxon>
        <taxon>Alphaproteobacteria</taxon>
        <taxon>Rickettsiales</taxon>
        <taxon>Rickettsiaceae</taxon>
        <taxon>Rickettsieae</taxon>
        <taxon>Rickettsia</taxon>
        <taxon>spotted fever group</taxon>
    </lineage>
</organism>